<sequence length="289" mass="30441">MGRWSHLDTDEERLPEGMARVGYDADTQVYTYRDSDGSYWEGAPGVQYGKLHRVRSSAPPLPSVRIPDDMSGDEQPYVLHDYDDDDDREDSSDLDDDDDPTNDFNEKKEEEMLPTSPDKAILHPHHPARAALGTALPQLPTTTDADADGVSTGSSRSSTDSLEKHSTPYGRHSHPNNAKETATPGLKRAGTLSRLARFLSSSASSAAAGAGRTLPRRATVGPGEGAAAAASIEQRQGREARRAGYAAGAAGASAGAGGGAAAAGTRGPPTTRKKRATTFDEILGVDGTL</sequence>
<dbReference type="AlphaFoldDB" id="A0AAN6P9S7"/>
<feature type="compositionally biased region" description="Acidic residues" evidence="1">
    <location>
        <begin position="82"/>
        <end position="101"/>
    </location>
</feature>
<protein>
    <submittedName>
        <fullName evidence="2">Uncharacterized protein</fullName>
    </submittedName>
</protein>
<feature type="region of interest" description="Disordered" evidence="1">
    <location>
        <begin position="1"/>
        <end position="20"/>
    </location>
</feature>
<organism evidence="2 3">
    <name type="scientific">Parachaetomium inaequale</name>
    <dbReference type="NCBI Taxonomy" id="2588326"/>
    <lineage>
        <taxon>Eukaryota</taxon>
        <taxon>Fungi</taxon>
        <taxon>Dikarya</taxon>
        <taxon>Ascomycota</taxon>
        <taxon>Pezizomycotina</taxon>
        <taxon>Sordariomycetes</taxon>
        <taxon>Sordariomycetidae</taxon>
        <taxon>Sordariales</taxon>
        <taxon>Chaetomiaceae</taxon>
        <taxon>Parachaetomium</taxon>
    </lineage>
</organism>
<feature type="region of interest" description="Disordered" evidence="1">
    <location>
        <begin position="201"/>
        <end position="289"/>
    </location>
</feature>
<feature type="compositionally biased region" description="Low complexity" evidence="1">
    <location>
        <begin position="148"/>
        <end position="160"/>
    </location>
</feature>
<feature type="compositionally biased region" description="Low complexity" evidence="1">
    <location>
        <begin position="243"/>
        <end position="253"/>
    </location>
</feature>
<gene>
    <name evidence="2" type="ORF">C8A01DRAFT_49205</name>
</gene>
<comment type="caution">
    <text evidence="2">The sequence shown here is derived from an EMBL/GenBank/DDBJ whole genome shotgun (WGS) entry which is preliminary data.</text>
</comment>
<evidence type="ECO:0000256" key="1">
    <source>
        <dbReference type="SAM" id="MobiDB-lite"/>
    </source>
</evidence>
<name>A0AAN6P9S7_9PEZI</name>
<feature type="region of interest" description="Disordered" evidence="1">
    <location>
        <begin position="139"/>
        <end position="189"/>
    </location>
</feature>
<dbReference type="EMBL" id="MU854481">
    <property type="protein sequence ID" value="KAK4034396.1"/>
    <property type="molecule type" value="Genomic_DNA"/>
</dbReference>
<reference evidence="3" key="1">
    <citation type="journal article" date="2023" name="Mol. Phylogenet. Evol.">
        <title>Genome-scale phylogeny and comparative genomics of the fungal order Sordariales.</title>
        <authorList>
            <person name="Hensen N."/>
            <person name="Bonometti L."/>
            <person name="Westerberg I."/>
            <person name="Brannstrom I.O."/>
            <person name="Guillou S."/>
            <person name="Cros-Aarteil S."/>
            <person name="Calhoun S."/>
            <person name="Haridas S."/>
            <person name="Kuo A."/>
            <person name="Mondo S."/>
            <person name="Pangilinan J."/>
            <person name="Riley R."/>
            <person name="LaButti K."/>
            <person name="Andreopoulos B."/>
            <person name="Lipzen A."/>
            <person name="Chen C."/>
            <person name="Yan M."/>
            <person name="Daum C."/>
            <person name="Ng V."/>
            <person name="Clum A."/>
            <person name="Steindorff A."/>
            <person name="Ohm R.A."/>
            <person name="Martin F."/>
            <person name="Silar P."/>
            <person name="Natvig D.O."/>
            <person name="Lalanne C."/>
            <person name="Gautier V."/>
            <person name="Ament-Velasquez S.L."/>
            <person name="Kruys A."/>
            <person name="Hutchinson M.I."/>
            <person name="Powell A.J."/>
            <person name="Barry K."/>
            <person name="Miller A.N."/>
            <person name="Grigoriev I.V."/>
            <person name="Debuchy R."/>
            <person name="Gladieux P."/>
            <person name="Hiltunen Thoren M."/>
            <person name="Johannesson H."/>
        </authorList>
    </citation>
    <scope>NUCLEOTIDE SEQUENCE [LARGE SCALE GENOMIC DNA]</scope>
    <source>
        <strain evidence="3">CBS 284.82</strain>
    </source>
</reference>
<dbReference type="Proteomes" id="UP001303115">
    <property type="component" value="Unassembled WGS sequence"/>
</dbReference>
<evidence type="ECO:0000313" key="3">
    <source>
        <dbReference type="Proteomes" id="UP001303115"/>
    </source>
</evidence>
<feature type="compositionally biased region" description="Low complexity" evidence="1">
    <location>
        <begin position="201"/>
        <end position="212"/>
    </location>
</feature>
<proteinExistence type="predicted"/>
<keyword evidence="3" id="KW-1185">Reference proteome</keyword>
<feature type="region of interest" description="Disordered" evidence="1">
    <location>
        <begin position="53"/>
        <end position="123"/>
    </location>
</feature>
<feature type="compositionally biased region" description="Basic and acidic residues" evidence="1">
    <location>
        <begin position="1"/>
        <end position="15"/>
    </location>
</feature>
<evidence type="ECO:0000313" key="2">
    <source>
        <dbReference type="EMBL" id="KAK4034396.1"/>
    </source>
</evidence>
<accession>A0AAN6P9S7</accession>